<dbReference type="Proteomes" id="UP001652660">
    <property type="component" value="Chromosome 2e"/>
</dbReference>
<dbReference type="InterPro" id="IPR016197">
    <property type="entry name" value="Chromo-like_dom_sf"/>
</dbReference>
<dbReference type="PANTHER" id="PTHR46148">
    <property type="entry name" value="CHROMO DOMAIN-CONTAINING PROTEIN"/>
    <property type="match status" value="1"/>
</dbReference>
<name>A0ABM4WPW6_COFAR</name>
<evidence type="ECO:0008006" key="5">
    <source>
        <dbReference type="Google" id="ProtNLM"/>
    </source>
</evidence>
<evidence type="ECO:0000313" key="3">
    <source>
        <dbReference type="Proteomes" id="UP001652660"/>
    </source>
</evidence>
<gene>
    <name evidence="4" type="primary">LOC140036349</name>
</gene>
<evidence type="ECO:0000259" key="1">
    <source>
        <dbReference type="Pfam" id="PF00385"/>
    </source>
</evidence>
<dbReference type="InterPro" id="IPR023780">
    <property type="entry name" value="Chromo_domain"/>
</dbReference>
<feature type="domain" description="Chromo" evidence="1">
    <location>
        <begin position="116"/>
        <end position="161"/>
    </location>
</feature>
<organism evidence="3 4">
    <name type="scientific">Coffea arabica</name>
    <name type="common">Arabian coffee</name>
    <dbReference type="NCBI Taxonomy" id="13443"/>
    <lineage>
        <taxon>Eukaryota</taxon>
        <taxon>Viridiplantae</taxon>
        <taxon>Streptophyta</taxon>
        <taxon>Embryophyta</taxon>
        <taxon>Tracheophyta</taxon>
        <taxon>Spermatophyta</taxon>
        <taxon>Magnoliopsida</taxon>
        <taxon>eudicotyledons</taxon>
        <taxon>Gunneridae</taxon>
        <taxon>Pentapetalae</taxon>
        <taxon>asterids</taxon>
        <taxon>lamiids</taxon>
        <taxon>Gentianales</taxon>
        <taxon>Rubiaceae</taxon>
        <taxon>Ixoroideae</taxon>
        <taxon>Gardenieae complex</taxon>
        <taxon>Bertiereae - Coffeeae clade</taxon>
        <taxon>Coffeeae</taxon>
        <taxon>Coffea</taxon>
    </lineage>
</organism>
<dbReference type="RefSeq" id="XP_071933822.1">
    <property type="nucleotide sequence ID" value="XM_072077721.1"/>
</dbReference>
<feature type="domain" description="Tf2-1-like SH3-like" evidence="2">
    <location>
        <begin position="29"/>
        <end position="92"/>
    </location>
</feature>
<protein>
    <recommendedName>
        <fullName evidence="5">Chromo domain-containing protein</fullName>
    </recommendedName>
</protein>
<keyword evidence="3" id="KW-1185">Reference proteome</keyword>
<dbReference type="PANTHER" id="PTHR46148:SF52">
    <property type="entry name" value="OS04G0603800 PROTEIN"/>
    <property type="match status" value="1"/>
</dbReference>
<dbReference type="InterPro" id="IPR056924">
    <property type="entry name" value="SH3_Tf2-1"/>
</dbReference>
<dbReference type="SUPFAM" id="SSF54160">
    <property type="entry name" value="Chromo domain-like"/>
    <property type="match status" value="1"/>
</dbReference>
<accession>A0ABM4WPW6</accession>
<proteinExistence type="predicted"/>
<dbReference type="Pfam" id="PF24626">
    <property type="entry name" value="SH3_Tf2-1"/>
    <property type="match status" value="1"/>
</dbReference>
<sequence length="166" mass="19103">MLRDNLLKAQNRMKQNADRLRSDRRFEVGDLVYLKLQPYRQTNVALRRNLKLSAKYYGPFKVLQKIGPVAYKLELPTGSAIHPVFHVSQLKPSTKGEPVQYSLSTLDEQGEVRVAPQAVLERRTKRRGGRATEQVLILWENLNQDDATWEDAAVIRSQFPDFPLQS</sequence>
<reference evidence="4" key="1">
    <citation type="submission" date="2025-08" db="UniProtKB">
        <authorList>
            <consortium name="RefSeq"/>
        </authorList>
    </citation>
    <scope>IDENTIFICATION</scope>
    <source>
        <tissue evidence="4">Leaves</tissue>
    </source>
</reference>
<evidence type="ECO:0000259" key="2">
    <source>
        <dbReference type="Pfam" id="PF24626"/>
    </source>
</evidence>
<dbReference type="Pfam" id="PF00385">
    <property type="entry name" value="Chromo"/>
    <property type="match status" value="1"/>
</dbReference>
<dbReference type="GeneID" id="140036349"/>
<evidence type="ECO:0000313" key="4">
    <source>
        <dbReference type="RefSeq" id="XP_071933822.1"/>
    </source>
</evidence>